<dbReference type="AlphaFoldDB" id="A0A937ERM9"/>
<keyword evidence="2" id="KW-0472">Membrane</keyword>
<sequence length="67" mass="7158">MHTAIDTFKLVTVPSEATAPFSLALSAMALVVPLAVFPLTRVAAYRRRGPDPAGDLRAHSQDRQASP</sequence>
<accession>A0A937ERM9</accession>
<protein>
    <submittedName>
        <fullName evidence="3">Uncharacterized protein</fullName>
    </submittedName>
</protein>
<feature type="transmembrane region" description="Helical" evidence="2">
    <location>
        <begin position="20"/>
        <end position="39"/>
    </location>
</feature>
<keyword evidence="2" id="KW-0812">Transmembrane</keyword>
<comment type="caution">
    <text evidence="3">The sequence shown here is derived from an EMBL/GenBank/DDBJ whole genome shotgun (WGS) entry which is preliminary data.</text>
</comment>
<dbReference type="EMBL" id="JAERRK010000030">
    <property type="protein sequence ID" value="MBL1087302.1"/>
    <property type="molecule type" value="Genomic_DNA"/>
</dbReference>
<reference evidence="3" key="1">
    <citation type="submission" date="2021-01" db="EMBL/GenBank/DDBJ databases">
        <title>WGS of actinomycetes isolated from Thailand.</title>
        <authorList>
            <person name="Thawai C."/>
        </authorList>
    </citation>
    <scope>NUCLEOTIDE SEQUENCE</scope>
    <source>
        <strain evidence="3">RCU-197</strain>
    </source>
</reference>
<evidence type="ECO:0000256" key="1">
    <source>
        <dbReference type="SAM" id="MobiDB-lite"/>
    </source>
</evidence>
<organism evidence="3 4">
    <name type="scientific">Streptomyces actinomycinicus</name>
    <dbReference type="NCBI Taxonomy" id="1695166"/>
    <lineage>
        <taxon>Bacteria</taxon>
        <taxon>Bacillati</taxon>
        <taxon>Actinomycetota</taxon>
        <taxon>Actinomycetes</taxon>
        <taxon>Kitasatosporales</taxon>
        <taxon>Streptomycetaceae</taxon>
        <taxon>Streptomyces</taxon>
    </lineage>
</organism>
<name>A0A937ERM9_9ACTN</name>
<evidence type="ECO:0000313" key="4">
    <source>
        <dbReference type="Proteomes" id="UP000661858"/>
    </source>
</evidence>
<dbReference type="Proteomes" id="UP000661858">
    <property type="component" value="Unassembled WGS sequence"/>
</dbReference>
<keyword evidence="2" id="KW-1133">Transmembrane helix</keyword>
<keyword evidence="4" id="KW-1185">Reference proteome</keyword>
<evidence type="ECO:0000313" key="3">
    <source>
        <dbReference type="EMBL" id="MBL1087302.1"/>
    </source>
</evidence>
<evidence type="ECO:0000256" key="2">
    <source>
        <dbReference type="SAM" id="Phobius"/>
    </source>
</evidence>
<proteinExistence type="predicted"/>
<gene>
    <name evidence="3" type="ORF">JK359_36040</name>
</gene>
<dbReference type="RefSeq" id="WP_201843841.1">
    <property type="nucleotide sequence ID" value="NZ_JAERRK010000030.1"/>
</dbReference>
<feature type="region of interest" description="Disordered" evidence="1">
    <location>
        <begin position="48"/>
        <end position="67"/>
    </location>
</feature>